<proteinExistence type="predicted"/>
<evidence type="ECO:0000313" key="5">
    <source>
        <dbReference type="Proteomes" id="UP000794436"/>
    </source>
</evidence>
<keyword evidence="2" id="KW-1133">Transmembrane helix</keyword>
<feature type="region of interest" description="Disordered" evidence="1">
    <location>
        <begin position="202"/>
        <end position="290"/>
    </location>
</feature>
<reference evidence="4" key="1">
    <citation type="submission" date="2019-03" db="EMBL/GenBank/DDBJ databases">
        <title>Long read genome sequence of the mycoparasitic Pythium oligandrum ATCC 38472 isolated from sugarbeet rhizosphere.</title>
        <authorList>
            <person name="Gaulin E."/>
        </authorList>
    </citation>
    <scope>NUCLEOTIDE SEQUENCE</scope>
    <source>
        <strain evidence="4">ATCC 38472_TT</strain>
    </source>
</reference>
<protein>
    <submittedName>
        <fullName evidence="4">Uncharacterized protein</fullName>
    </submittedName>
</protein>
<organism evidence="4 5">
    <name type="scientific">Pythium oligandrum</name>
    <name type="common">Mycoparasitic fungus</name>
    <dbReference type="NCBI Taxonomy" id="41045"/>
    <lineage>
        <taxon>Eukaryota</taxon>
        <taxon>Sar</taxon>
        <taxon>Stramenopiles</taxon>
        <taxon>Oomycota</taxon>
        <taxon>Peronosporomycetes</taxon>
        <taxon>Pythiales</taxon>
        <taxon>Pythiaceae</taxon>
        <taxon>Pythium</taxon>
    </lineage>
</organism>
<dbReference type="Proteomes" id="UP000794436">
    <property type="component" value="Unassembled WGS sequence"/>
</dbReference>
<evidence type="ECO:0000256" key="2">
    <source>
        <dbReference type="SAM" id="Phobius"/>
    </source>
</evidence>
<comment type="caution">
    <text evidence="4">The sequence shown here is derived from an EMBL/GenBank/DDBJ whole genome shotgun (WGS) entry which is preliminary data.</text>
</comment>
<keyword evidence="2" id="KW-0812">Transmembrane</keyword>
<dbReference type="AlphaFoldDB" id="A0A8K1FIX0"/>
<feature type="compositionally biased region" description="Polar residues" evidence="1">
    <location>
        <begin position="278"/>
        <end position="290"/>
    </location>
</feature>
<keyword evidence="5" id="KW-1185">Reference proteome</keyword>
<keyword evidence="3" id="KW-0732">Signal</keyword>
<feature type="signal peptide" evidence="3">
    <location>
        <begin position="1"/>
        <end position="21"/>
    </location>
</feature>
<feature type="compositionally biased region" description="Polar residues" evidence="1">
    <location>
        <begin position="217"/>
        <end position="230"/>
    </location>
</feature>
<evidence type="ECO:0000256" key="1">
    <source>
        <dbReference type="SAM" id="MobiDB-lite"/>
    </source>
</evidence>
<keyword evidence="2" id="KW-0472">Membrane</keyword>
<feature type="transmembrane region" description="Helical" evidence="2">
    <location>
        <begin position="300"/>
        <end position="320"/>
    </location>
</feature>
<accession>A0A8K1FIX0</accession>
<feature type="chain" id="PRO_5035428278" evidence="3">
    <location>
        <begin position="22"/>
        <end position="357"/>
    </location>
</feature>
<evidence type="ECO:0000256" key="3">
    <source>
        <dbReference type="SAM" id="SignalP"/>
    </source>
</evidence>
<gene>
    <name evidence="4" type="ORF">Poli38472_012913</name>
</gene>
<sequence>MPRVLSVLVLASALLAQPSQGQFPDNGIEMIPSQPEAAAFGNGQPLYDDVNGGVEGVPGTYFADNDANEVANEGMGVNELANDGYNVNEVASERFSVNELANNGLSVNEVANEATTITDEQIREIVEEKLAEEEEAYLSVLTSAMEAAAPTSQPPQGWVASGVTESNDVPADGETDFAPAASEFSNEKTTGVFLGLPAPLETQDETTAPTEPVPDATLTNTSSSATVDNSGSGGSDTEDADKPLATVSLGTEAPDGSLAMPGSSVPSPTATDPVPASKATTLSGSSPFGSDNSGMDGAHIAALSSAGVACVLAIAGMVFARKRAHPSSPGTPKKKTKFTFFRVQKSLTPSPPASAII</sequence>
<name>A0A8K1FIX0_PYTOL</name>
<feature type="region of interest" description="Disordered" evidence="1">
    <location>
        <begin position="148"/>
        <end position="186"/>
    </location>
</feature>
<evidence type="ECO:0000313" key="4">
    <source>
        <dbReference type="EMBL" id="TMW64291.1"/>
    </source>
</evidence>
<dbReference type="EMBL" id="SPLM01000040">
    <property type="protein sequence ID" value="TMW64291.1"/>
    <property type="molecule type" value="Genomic_DNA"/>
</dbReference>